<accession>A0A1Z5HTD0</accession>
<sequence>MIDAGESLDRVAVLAGHSNLNTTARYTRPSDKDLQRAVERLAWE</sequence>
<dbReference type="SUPFAM" id="SSF56349">
    <property type="entry name" value="DNA breaking-rejoining enzymes"/>
    <property type="match status" value="1"/>
</dbReference>
<proteinExistence type="predicted"/>
<protein>
    <submittedName>
        <fullName evidence="2">Phage integrase family protein</fullName>
    </submittedName>
</protein>
<dbReference type="EMBL" id="BDGJ01000100">
    <property type="protein sequence ID" value="GAW92774.1"/>
    <property type="molecule type" value="Genomic_DNA"/>
</dbReference>
<dbReference type="AlphaFoldDB" id="A0A1Z5HTD0"/>
<dbReference type="Gene3D" id="1.10.443.10">
    <property type="entry name" value="Intergrase catalytic core"/>
    <property type="match status" value="1"/>
</dbReference>
<organism evidence="2 3">
    <name type="scientific">Calderihabitans maritimus</name>
    <dbReference type="NCBI Taxonomy" id="1246530"/>
    <lineage>
        <taxon>Bacteria</taxon>
        <taxon>Bacillati</taxon>
        <taxon>Bacillota</taxon>
        <taxon>Clostridia</taxon>
        <taxon>Neomoorellales</taxon>
        <taxon>Calderihabitantaceae</taxon>
        <taxon>Calderihabitans</taxon>
    </lineage>
</organism>
<name>A0A1Z5HTD0_9FIRM</name>
<dbReference type="Proteomes" id="UP000197032">
    <property type="component" value="Unassembled WGS sequence"/>
</dbReference>
<keyword evidence="1" id="KW-0233">DNA recombination</keyword>
<evidence type="ECO:0000256" key="1">
    <source>
        <dbReference type="ARBA" id="ARBA00023172"/>
    </source>
</evidence>
<dbReference type="GO" id="GO:0006310">
    <property type="term" value="P:DNA recombination"/>
    <property type="evidence" value="ECO:0007669"/>
    <property type="project" value="UniProtKB-KW"/>
</dbReference>
<gene>
    <name evidence="2" type="ORF">KKC1_19240</name>
</gene>
<dbReference type="GO" id="GO:0003677">
    <property type="term" value="F:DNA binding"/>
    <property type="evidence" value="ECO:0007669"/>
    <property type="project" value="InterPro"/>
</dbReference>
<keyword evidence="3" id="KW-1185">Reference proteome</keyword>
<dbReference type="GO" id="GO:0015074">
    <property type="term" value="P:DNA integration"/>
    <property type="evidence" value="ECO:0007669"/>
    <property type="project" value="InterPro"/>
</dbReference>
<comment type="caution">
    <text evidence="2">The sequence shown here is derived from an EMBL/GenBank/DDBJ whole genome shotgun (WGS) entry which is preliminary data.</text>
</comment>
<dbReference type="InterPro" id="IPR013762">
    <property type="entry name" value="Integrase-like_cat_sf"/>
</dbReference>
<dbReference type="InterPro" id="IPR011010">
    <property type="entry name" value="DNA_brk_join_enz"/>
</dbReference>
<evidence type="ECO:0000313" key="2">
    <source>
        <dbReference type="EMBL" id="GAW92774.1"/>
    </source>
</evidence>
<reference evidence="3" key="1">
    <citation type="journal article" date="2017" name="Appl. Environ. Microbiol.">
        <title>Genomic analysis of Calderihabitans maritimus KKC1, a thermophilic hydrogenogenic carboxydotrophic bacterium isolated from marine sediment.</title>
        <authorList>
            <person name="Omae K."/>
            <person name="Yoneda Y."/>
            <person name="Fukuyama Y."/>
            <person name="Yoshida T."/>
            <person name="Sako Y."/>
        </authorList>
    </citation>
    <scope>NUCLEOTIDE SEQUENCE [LARGE SCALE GENOMIC DNA]</scope>
    <source>
        <strain evidence="3">KKC1</strain>
    </source>
</reference>
<evidence type="ECO:0000313" key="3">
    <source>
        <dbReference type="Proteomes" id="UP000197032"/>
    </source>
</evidence>